<evidence type="ECO:0000256" key="1">
    <source>
        <dbReference type="SAM" id="MobiDB-lite"/>
    </source>
</evidence>
<feature type="compositionally biased region" description="Low complexity" evidence="1">
    <location>
        <begin position="99"/>
        <end position="111"/>
    </location>
</feature>
<organism evidence="2 3">
    <name type="scientific">Ditylenchus dipsaci</name>
    <dbReference type="NCBI Taxonomy" id="166011"/>
    <lineage>
        <taxon>Eukaryota</taxon>
        <taxon>Metazoa</taxon>
        <taxon>Ecdysozoa</taxon>
        <taxon>Nematoda</taxon>
        <taxon>Chromadorea</taxon>
        <taxon>Rhabditida</taxon>
        <taxon>Tylenchina</taxon>
        <taxon>Tylenchomorpha</taxon>
        <taxon>Sphaerularioidea</taxon>
        <taxon>Anguinidae</taxon>
        <taxon>Anguininae</taxon>
        <taxon>Ditylenchus</taxon>
    </lineage>
</organism>
<proteinExistence type="predicted"/>
<dbReference type="AlphaFoldDB" id="A0A915EBQ7"/>
<dbReference type="Proteomes" id="UP000887574">
    <property type="component" value="Unplaced"/>
</dbReference>
<dbReference type="WBParaSite" id="jg4976">
    <property type="protein sequence ID" value="jg4976"/>
    <property type="gene ID" value="jg4976"/>
</dbReference>
<protein>
    <submittedName>
        <fullName evidence="3">Uncharacterized protein</fullName>
    </submittedName>
</protein>
<feature type="region of interest" description="Disordered" evidence="1">
    <location>
        <begin position="99"/>
        <end position="130"/>
    </location>
</feature>
<evidence type="ECO:0000313" key="2">
    <source>
        <dbReference type="Proteomes" id="UP000887574"/>
    </source>
</evidence>
<keyword evidence="2" id="KW-1185">Reference proteome</keyword>
<accession>A0A915EBQ7</accession>
<sequence length="168" mass="18843">MTITSRAITIKLFLKKVVGDALWNRLTNMWSVIVGESKGEREVLVSMSLSNWEGELVLHDDAHCFCGLLPIPLLHLIRKALGLITIQASYSVRCWSRLSPSSQQQKSSIQEESSKRKWNRNRNSSSSSPCFQLSISVRGIPGFQCSAPPPKSPATQFLLNRQGEEEEE</sequence>
<evidence type="ECO:0000313" key="3">
    <source>
        <dbReference type="WBParaSite" id="jg4976"/>
    </source>
</evidence>
<name>A0A915EBQ7_9BILA</name>
<reference evidence="3" key="1">
    <citation type="submission" date="2022-11" db="UniProtKB">
        <authorList>
            <consortium name="WormBaseParasite"/>
        </authorList>
    </citation>
    <scope>IDENTIFICATION</scope>
</reference>
<feature type="region of interest" description="Disordered" evidence="1">
    <location>
        <begin position="142"/>
        <end position="168"/>
    </location>
</feature>